<dbReference type="Proteomes" id="UP000199473">
    <property type="component" value="Unassembled WGS sequence"/>
</dbReference>
<dbReference type="EMBL" id="FOSQ01000025">
    <property type="protein sequence ID" value="SFL14089.1"/>
    <property type="molecule type" value="Genomic_DNA"/>
</dbReference>
<protein>
    <recommendedName>
        <fullName evidence="3">ParE toxin of type II toxin-antitoxin system, parDE</fullName>
    </recommendedName>
</protein>
<keyword evidence="2" id="KW-1185">Reference proteome</keyword>
<evidence type="ECO:0008006" key="3">
    <source>
        <dbReference type="Google" id="ProtNLM"/>
    </source>
</evidence>
<reference evidence="1 2" key="1">
    <citation type="submission" date="2016-10" db="EMBL/GenBank/DDBJ databases">
        <authorList>
            <person name="de Groot N.N."/>
        </authorList>
    </citation>
    <scope>NUCLEOTIDE SEQUENCE [LARGE SCALE GENOMIC DNA]</scope>
    <source>
        <strain evidence="1 2">DSM 19981</strain>
    </source>
</reference>
<evidence type="ECO:0000313" key="2">
    <source>
        <dbReference type="Proteomes" id="UP000199473"/>
    </source>
</evidence>
<gene>
    <name evidence="1" type="ORF">SAMN02745775_12523</name>
</gene>
<name>A0A1I4F998_9PROT</name>
<organism evidence="1 2">
    <name type="scientific">Falsiroseomonas stagni DSM 19981</name>
    <dbReference type="NCBI Taxonomy" id="1123062"/>
    <lineage>
        <taxon>Bacteria</taxon>
        <taxon>Pseudomonadati</taxon>
        <taxon>Pseudomonadota</taxon>
        <taxon>Alphaproteobacteria</taxon>
        <taxon>Acetobacterales</taxon>
        <taxon>Roseomonadaceae</taxon>
        <taxon>Falsiroseomonas</taxon>
    </lineage>
</organism>
<dbReference type="AlphaFoldDB" id="A0A1I4F998"/>
<dbReference type="STRING" id="1123062.SAMN02745775_12523"/>
<sequence length="59" mass="6773">MIGPVRTEFAPERFRFFVLRRFPYLLVYEPGQNPPRILRVVHASQDLAVLLADLSGESS</sequence>
<accession>A0A1I4F998</accession>
<proteinExistence type="predicted"/>
<evidence type="ECO:0000313" key="1">
    <source>
        <dbReference type="EMBL" id="SFL14089.1"/>
    </source>
</evidence>